<evidence type="ECO:0000256" key="4">
    <source>
        <dbReference type="ARBA" id="ARBA00022692"/>
    </source>
</evidence>
<evidence type="ECO:0000313" key="13">
    <source>
        <dbReference type="Proteomes" id="UP000017200"/>
    </source>
</evidence>
<dbReference type="Proteomes" id="UP000017200">
    <property type="component" value="Unassembled WGS sequence"/>
</dbReference>
<evidence type="ECO:0000256" key="6">
    <source>
        <dbReference type="ARBA" id="ARBA00022840"/>
    </source>
</evidence>
<accession>U5H4V1</accession>
<dbReference type="EnsemblFungi" id="MVLG_02336T0">
    <property type="protein sequence ID" value="MVLG_02336T0"/>
    <property type="gene ID" value="MVLG_02336"/>
</dbReference>
<evidence type="ECO:0000256" key="2">
    <source>
        <dbReference type="ARBA" id="ARBA00009726"/>
    </source>
</evidence>
<dbReference type="EMBL" id="AEIJ01000227">
    <property type="status" value="NOT_ANNOTATED_CDS"/>
    <property type="molecule type" value="Genomic_DNA"/>
</dbReference>
<dbReference type="OMA" id="ANARAWY"/>
<dbReference type="InParanoid" id="U5H4V1"/>
<feature type="transmembrane region" description="Helical" evidence="9">
    <location>
        <begin position="69"/>
        <end position="97"/>
    </location>
</feature>
<reference evidence="13" key="1">
    <citation type="submission" date="2010-11" db="EMBL/GenBank/DDBJ databases">
        <title>The genome sequence of Microbotryum violaceum strain p1A1 Lamole.</title>
        <authorList>
            <person name="Cuomo C."/>
            <person name="Perlin M."/>
            <person name="Young S.K."/>
            <person name="Zeng Q."/>
            <person name="Gargeya S."/>
            <person name="Alvarado L."/>
            <person name="Berlin A."/>
            <person name="Chapman S.B."/>
            <person name="Chen Z."/>
            <person name="Freedman E."/>
            <person name="Gellesch M."/>
            <person name="Goldberg J."/>
            <person name="Griggs A."/>
            <person name="Gujja S."/>
            <person name="Heilman E."/>
            <person name="Heiman D."/>
            <person name="Howarth C."/>
            <person name="Mehta T."/>
            <person name="Neiman D."/>
            <person name="Pearson M."/>
            <person name="Roberts A."/>
            <person name="Saif S."/>
            <person name="Shea T."/>
            <person name="Shenoy N."/>
            <person name="Sisk P."/>
            <person name="Stolte C."/>
            <person name="Sykes S."/>
            <person name="White J."/>
            <person name="Yandava C."/>
            <person name="Haas B."/>
            <person name="Nusbaum C."/>
            <person name="Birren B."/>
        </authorList>
    </citation>
    <scope>NUCLEOTIDE SEQUENCE [LARGE SCALE GENOMIC DNA]</scope>
    <source>
        <strain evidence="13">p1A1 Lamole</strain>
    </source>
</reference>
<evidence type="ECO:0000256" key="1">
    <source>
        <dbReference type="ARBA" id="ARBA00004141"/>
    </source>
</evidence>
<dbReference type="Pfam" id="PF00664">
    <property type="entry name" value="ABC_membrane"/>
    <property type="match status" value="1"/>
</dbReference>
<dbReference type="PROSITE" id="PS50929">
    <property type="entry name" value="ABC_TM1F"/>
    <property type="match status" value="1"/>
</dbReference>
<comment type="subcellular location">
    <subcellularLocation>
        <location evidence="1">Membrane</location>
        <topology evidence="1">Multi-pass membrane protein</topology>
    </subcellularLocation>
</comment>
<dbReference type="Gene3D" id="1.20.1560.10">
    <property type="entry name" value="ABC transporter type 1, transmembrane domain"/>
    <property type="match status" value="1"/>
</dbReference>
<proteinExistence type="inferred from homology"/>
<keyword evidence="6" id="KW-0067">ATP-binding</keyword>
<gene>
    <name evidence="11" type="ORF">MVLG_02336</name>
</gene>
<dbReference type="InterPro" id="IPR050173">
    <property type="entry name" value="ABC_transporter_C-like"/>
</dbReference>
<keyword evidence="5" id="KW-0547">Nucleotide-binding</keyword>
<dbReference type="AlphaFoldDB" id="U5H4V1"/>
<dbReference type="EMBL" id="GL541659">
    <property type="protein sequence ID" value="KDE07472.1"/>
    <property type="molecule type" value="Genomic_DNA"/>
</dbReference>
<evidence type="ECO:0000256" key="9">
    <source>
        <dbReference type="SAM" id="Phobius"/>
    </source>
</evidence>
<evidence type="ECO:0000256" key="3">
    <source>
        <dbReference type="ARBA" id="ARBA00022448"/>
    </source>
</evidence>
<evidence type="ECO:0000313" key="11">
    <source>
        <dbReference type="EMBL" id="KDE07472.1"/>
    </source>
</evidence>
<dbReference type="GO" id="GO:0005524">
    <property type="term" value="F:ATP binding"/>
    <property type="evidence" value="ECO:0007669"/>
    <property type="project" value="UniProtKB-KW"/>
</dbReference>
<keyword evidence="3" id="KW-0813">Transport</keyword>
<dbReference type="STRING" id="683840.U5H4V1"/>
<reference evidence="11" key="2">
    <citation type="submission" date="2010-11" db="EMBL/GenBank/DDBJ databases">
        <authorList>
            <consortium name="The Broad Institute Genome Sequencing Platform"/>
            <person name="Earl A."/>
            <person name="Ward D."/>
            <person name="Feldgarden M."/>
            <person name="Gevers D."/>
            <person name="Butler R."/>
            <person name="Young S.K."/>
            <person name="Zeng Q."/>
            <person name="Gargeya S."/>
            <person name="Fitzgerald M."/>
            <person name="Haas B."/>
            <person name="Abouelleil A."/>
            <person name="Alvarado L."/>
            <person name="Arachchi H.M."/>
            <person name="Berlin A."/>
            <person name="Brown A."/>
            <person name="Chapman S.B."/>
            <person name="Chen Z."/>
            <person name="Dunbar C."/>
            <person name="Freedman E."/>
            <person name="Gearin G."/>
            <person name="Gellesch M."/>
            <person name="Goldberg J."/>
            <person name="Griggs A."/>
            <person name="Gujja S."/>
            <person name="Heilman E."/>
            <person name="Heiman D."/>
            <person name="Howarth C."/>
            <person name="Larson L."/>
            <person name="Lui A."/>
            <person name="MacDonald P.J.P."/>
            <person name="Mehta T."/>
            <person name="Montmayeur A."/>
            <person name="Murphy C."/>
            <person name="Neiman D."/>
            <person name="Pearson M."/>
            <person name="Priest M."/>
            <person name="Roberts A."/>
            <person name="Saif S."/>
            <person name="Shea T."/>
            <person name="Shenoy N."/>
            <person name="Sisk P."/>
            <person name="Stolte C."/>
            <person name="Sykes S."/>
            <person name="White J."/>
            <person name="Yandava C."/>
            <person name="Wortman J."/>
            <person name="Nusbaum C."/>
            <person name="Birren B."/>
        </authorList>
    </citation>
    <scope>NUCLEOTIDE SEQUENCE</scope>
    <source>
        <strain evidence="11">P1A1 Lamole</strain>
    </source>
</reference>
<dbReference type="GO" id="GO:0016020">
    <property type="term" value="C:membrane"/>
    <property type="evidence" value="ECO:0007669"/>
    <property type="project" value="UniProtKB-SubCell"/>
</dbReference>
<dbReference type="SUPFAM" id="SSF90123">
    <property type="entry name" value="ABC transporter transmembrane region"/>
    <property type="match status" value="1"/>
</dbReference>
<sequence>MGVVSVVLGTEASISLHRSALNRVIRAPMSFYDTTTLGRILNRLGKDIDSVDNRLNDALRMTLATFAQIGASVIIIAIVFPYFLLPVAVVLAAYVYLSHFYRQSAREIKRYDNILRSSLYSWFSSFQLSSHSLTSYRALADSLASALRAKPCLR</sequence>
<dbReference type="HOGENOM" id="CLU_1705577_0_0_1"/>
<keyword evidence="13" id="KW-1185">Reference proteome</keyword>
<name>U5H4V1_USTV1</name>
<evidence type="ECO:0000256" key="7">
    <source>
        <dbReference type="ARBA" id="ARBA00022989"/>
    </source>
</evidence>
<evidence type="ECO:0000256" key="5">
    <source>
        <dbReference type="ARBA" id="ARBA00022741"/>
    </source>
</evidence>
<dbReference type="OrthoDB" id="6500128at2759"/>
<dbReference type="InterPro" id="IPR011527">
    <property type="entry name" value="ABC1_TM_dom"/>
</dbReference>
<dbReference type="InterPro" id="IPR036640">
    <property type="entry name" value="ABC1_TM_sf"/>
</dbReference>
<keyword evidence="8 9" id="KW-0472">Membrane</keyword>
<reference evidence="12" key="4">
    <citation type="submission" date="2015-06" db="UniProtKB">
        <authorList>
            <consortium name="EnsemblFungi"/>
        </authorList>
    </citation>
    <scope>IDENTIFICATION</scope>
</reference>
<dbReference type="PANTHER" id="PTHR24223">
    <property type="entry name" value="ATP-BINDING CASSETTE SUB-FAMILY C"/>
    <property type="match status" value="1"/>
</dbReference>
<evidence type="ECO:0000256" key="8">
    <source>
        <dbReference type="ARBA" id="ARBA00023136"/>
    </source>
</evidence>
<comment type="similarity">
    <text evidence="2">Belongs to the ABC transporter superfamily. ABCC family. Conjugate transporter (TC 3.A.1.208) subfamily.</text>
</comment>
<feature type="domain" description="ABC transmembrane type-1" evidence="10">
    <location>
        <begin position="1"/>
        <end position="124"/>
    </location>
</feature>
<evidence type="ECO:0000313" key="12">
    <source>
        <dbReference type="EnsemblFungi" id="MVLG_02336T0"/>
    </source>
</evidence>
<keyword evidence="4 9" id="KW-0812">Transmembrane</keyword>
<dbReference type="GO" id="GO:0140359">
    <property type="term" value="F:ABC-type transporter activity"/>
    <property type="evidence" value="ECO:0007669"/>
    <property type="project" value="InterPro"/>
</dbReference>
<protein>
    <recommendedName>
        <fullName evidence="10">ABC transmembrane type-1 domain-containing protein</fullName>
    </recommendedName>
</protein>
<keyword evidence="7 9" id="KW-1133">Transmembrane helix</keyword>
<organism evidence="11">
    <name type="scientific">Microbotryum lychnidis-dioicae (strain p1A1 Lamole / MvSl-1064)</name>
    <name type="common">Anther smut fungus</name>
    <dbReference type="NCBI Taxonomy" id="683840"/>
    <lineage>
        <taxon>Eukaryota</taxon>
        <taxon>Fungi</taxon>
        <taxon>Dikarya</taxon>
        <taxon>Basidiomycota</taxon>
        <taxon>Pucciniomycotina</taxon>
        <taxon>Microbotryomycetes</taxon>
        <taxon>Microbotryales</taxon>
        <taxon>Microbotryaceae</taxon>
        <taxon>Microbotryum</taxon>
    </lineage>
</organism>
<evidence type="ECO:0000259" key="10">
    <source>
        <dbReference type="PROSITE" id="PS50929"/>
    </source>
</evidence>
<reference evidence="11 13" key="3">
    <citation type="journal article" date="2015" name="BMC Genomics">
        <title>Sex and parasites: genomic and transcriptomic analysis of Microbotryum lychnidis-dioicae, the biotrophic and plant-castrating anther smut fungus.</title>
        <authorList>
            <person name="Perlin M.H."/>
            <person name="Amselem J."/>
            <person name="Fontanillas E."/>
            <person name="Toh S.S."/>
            <person name="Chen Z."/>
            <person name="Goldberg J."/>
            <person name="Duplessis S."/>
            <person name="Henrissat B."/>
            <person name="Young S."/>
            <person name="Zeng Q."/>
            <person name="Aguileta G."/>
            <person name="Petit E."/>
            <person name="Badouin H."/>
            <person name="Andrews J."/>
            <person name="Razeeq D."/>
            <person name="Gabaldon T."/>
            <person name="Quesneville H."/>
            <person name="Giraud T."/>
            <person name="Hood M.E."/>
            <person name="Schultz D.J."/>
            <person name="Cuomo C.A."/>
        </authorList>
    </citation>
    <scope>NUCLEOTIDE SEQUENCE [LARGE SCALE GENOMIC DNA]</scope>
    <source>
        <strain evidence="11">P1A1 Lamole</strain>
        <strain evidence="13">p1A1 Lamole</strain>
    </source>
</reference>
<dbReference type="PANTHER" id="PTHR24223:SF456">
    <property type="entry name" value="MULTIDRUG RESISTANCE-ASSOCIATED PROTEIN LETHAL(2)03659"/>
    <property type="match status" value="1"/>
</dbReference>